<accession>A0AAN7UCV2</accession>
<gene>
    <name evidence="2" type="ORF">RRF57_000431</name>
</gene>
<sequence>MVFPAAELNLAFKFRMSQRFATDSVPHGILDDSLQFALVAFVSASFLLRFLFCYFLETDNAGYETIGEFLGISA</sequence>
<organism evidence="2 3">
    <name type="scientific">Xylaria bambusicola</name>
    <dbReference type="NCBI Taxonomy" id="326684"/>
    <lineage>
        <taxon>Eukaryota</taxon>
        <taxon>Fungi</taxon>
        <taxon>Dikarya</taxon>
        <taxon>Ascomycota</taxon>
        <taxon>Pezizomycotina</taxon>
        <taxon>Sordariomycetes</taxon>
        <taxon>Xylariomycetidae</taxon>
        <taxon>Xylariales</taxon>
        <taxon>Xylariaceae</taxon>
        <taxon>Xylaria</taxon>
    </lineage>
</organism>
<keyword evidence="1" id="KW-0812">Transmembrane</keyword>
<keyword evidence="1" id="KW-1133">Transmembrane helix</keyword>
<protein>
    <submittedName>
        <fullName evidence="2">Uncharacterized protein</fullName>
    </submittedName>
</protein>
<evidence type="ECO:0000313" key="3">
    <source>
        <dbReference type="Proteomes" id="UP001305414"/>
    </source>
</evidence>
<name>A0AAN7UCV2_9PEZI</name>
<proteinExistence type="predicted"/>
<feature type="transmembrane region" description="Helical" evidence="1">
    <location>
        <begin position="34"/>
        <end position="56"/>
    </location>
</feature>
<evidence type="ECO:0000256" key="1">
    <source>
        <dbReference type="SAM" id="Phobius"/>
    </source>
</evidence>
<dbReference type="Proteomes" id="UP001305414">
    <property type="component" value="Unassembled WGS sequence"/>
</dbReference>
<keyword evidence="3" id="KW-1185">Reference proteome</keyword>
<comment type="caution">
    <text evidence="2">The sequence shown here is derived from an EMBL/GenBank/DDBJ whole genome shotgun (WGS) entry which is preliminary data.</text>
</comment>
<evidence type="ECO:0000313" key="2">
    <source>
        <dbReference type="EMBL" id="KAK5624716.1"/>
    </source>
</evidence>
<dbReference type="EMBL" id="JAWHQM010000001">
    <property type="protein sequence ID" value="KAK5624716.1"/>
    <property type="molecule type" value="Genomic_DNA"/>
</dbReference>
<keyword evidence="1" id="KW-0472">Membrane</keyword>
<dbReference type="AlphaFoldDB" id="A0AAN7UCV2"/>
<reference evidence="2 3" key="1">
    <citation type="submission" date="2023-10" db="EMBL/GenBank/DDBJ databases">
        <title>Draft genome sequence of Xylaria bambusicola isolate GMP-LS, the root and basal stem rot pathogen of sugarcane in Indonesia.</title>
        <authorList>
            <person name="Selvaraj P."/>
            <person name="Muralishankar V."/>
            <person name="Muruganantham S."/>
            <person name="Sp S."/>
            <person name="Haryani S."/>
            <person name="Lau K.J.X."/>
            <person name="Naqvi N.I."/>
        </authorList>
    </citation>
    <scope>NUCLEOTIDE SEQUENCE [LARGE SCALE GENOMIC DNA]</scope>
    <source>
        <strain evidence="2">GMP-LS</strain>
    </source>
</reference>